<accession>S2Z353</accession>
<dbReference type="STRING" id="1125779.HMPREF1219_00126"/>
<gene>
    <name evidence="1" type="ORF">HMPREF1219_00126</name>
</gene>
<keyword evidence="2" id="KW-1185">Reference proteome</keyword>
<dbReference type="PATRIC" id="fig|1125779.3.peg.120"/>
<dbReference type="Proteomes" id="UP000014408">
    <property type="component" value="Unassembled WGS sequence"/>
</dbReference>
<name>S2Z353_9CORY</name>
<protein>
    <recommendedName>
        <fullName evidence="3">DNA methylase adenine-specific domain-containing protein</fullName>
    </recommendedName>
</protein>
<dbReference type="InterPro" id="IPR029063">
    <property type="entry name" value="SAM-dependent_MTases_sf"/>
</dbReference>
<dbReference type="AlphaFoldDB" id="S2Z353"/>
<reference evidence="1 2" key="1">
    <citation type="submission" date="2013-05" db="EMBL/GenBank/DDBJ databases">
        <title>The Genome Sequence of Corynebacterium pyruviciproducens 1773O (ATCC BAA-1742).</title>
        <authorList>
            <consortium name="The Broad Institute Genomics Platform"/>
            <person name="Earl A."/>
            <person name="Ward D."/>
            <person name="Feldgarden M."/>
            <person name="Gevers D."/>
            <person name="Tong J."/>
            <person name="Walker B."/>
            <person name="Young S."/>
            <person name="Zeng Q."/>
            <person name="Gargeya S."/>
            <person name="Fitzgerald M."/>
            <person name="Haas B."/>
            <person name="Abouelleil A."/>
            <person name="Allen A.W."/>
            <person name="Alvarado L."/>
            <person name="Arachchi H.M."/>
            <person name="Berlin A.M."/>
            <person name="Chapman S.B."/>
            <person name="Gainer-Dewar J."/>
            <person name="Goldberg J."/>
            <person name="Griggs A."/>
            <person name="Gujja S."/>
            <person name="Hansen M."/>
            <person name="Howarth C."/>
            <person name="Imamovic A."/>
            <person name="Ireland A."/>
            <person name="Larimer J."/>
            <person name="McCowan C."/>
            <person name="Murphy C."/>
            <person name="Pearson M."/>
            <person name="Poon T.W."/>
            <person name="Priest M."/>
            <person name="Roberts A."/>
            <person name="Saif S."/>
            <person name="Shea T."/>
            <person name="Sisk P."/>
            <person name="Sykes S."/>
            <person name="Wortman J."/>
            <person name="Nusbaum C."/>
            <person name="Birren B."/>
        </authorList>
    </citation>
    <scope>NUCLEOTIDE SEQUENCE [LARGE SCALE GENOMIC DNA]</scope>
    <source>
        <strain evidence="1 2">ATCC BAA-1742</strain>
    </source>
</reference>
<organism evidence="1 2">
    <name type="scientific">Corynebacterium pyruviciproducens ATCC BAA-1742</name>
    <dbReference type="NCBI Taxonomy" id="1125779"/>
    <lineage>
        <taxon>Bacteria</taxon>
        <taxon>Bacillati</taxon>
        <taxon>Actinomycetota</taxon>
        <taxon>Actinomycetes</taxon>
        <taxon>Mycobacteriales</taxon>
        <taxon>Corynebacteriaceae</taxon>
        <taxon>Corynebacterium</taxon>
    </lineage>
</organism>
<proteinExistence type="predicted"/>
<comment type="caution">
    <text evidence="1">The sequence shown here is derived from an EMBL/GenBank/DDBJ whole genome shotgun (WGS) entry which is preliminary data.</text>
</comment>
<dbReference type="Gene3D" id="3.40.50.150">
    <property type="entry name" value="Vaccinia Virus protein VP39"/>
    <property type="match status" value="1"/>
</dbReference>
<dbReference type="EMBL" id="ATBY01000002">
    <property type="protein sequence ID" value="EPD70831.1"/>
    <property type="molecule type" value="Genomic_DNA"/>
</dbReference>
<dbReference type="HOGENOM" id="CLU_1710180_0_0_11"/>
<dbReference type="eggNOG" id="COG0286">
    <property type="taxonomic scope" value="Bacteria"/>
</dbReference>
<evidence type="ECO:0000313" key="2">
    <source>
        <dbReference type="Proteomes" id="UP000014408"/>
    </source>
</evidence>
<sequence>MSFDTLQQEQARLARLYQETADKMRGQRDGVVVTPVEIVDFQIRAIKNQLATMGKTLADPDVRIIDPFGGTGIYTARLLQTSGLTPLQTTELYHFRLLVLELDETAALMAEVNLRTVHRQLTGVNPVKRVVHRVDTFTLTDEDIDRLFQEGWE</sequence>
<evidence type="ECO:0008006" key="3">
    <source>
        <dbReference type="Google" id="ProtNLM"/>
    </source>
</evidence>
<dbReference type="RefSeq" id="WP_016457050.1">
    <property type="nucleotide sequence ID" value="NZ_KE150446.1"/>
</dbReference>
<dbReference type="SUPFAM" id="SSF53335">
    <property type="entry name" value="S-adenosyl-L-methionine-dependent methyltransferases"/>
    <property type="match status" value="1"/>
</dbReference>
<evidence type="ECO:0000313" key="1">
    <source>
        <dbReference type="EMBL" id="EPD70831.1"/>
    </source>
</evidence>